<dbReference type="InterPro" id="IPR017452">
    <property type="entry name" value="GPCR_Rhodpsn_7TM"/>
</dbReference>
<evidence type="ECO:0000256" key="6">
    <source>
        <dbReference type="ARBA" id="ARBA00023170"/>
    </source>
</evidence>
<dbReference type="Proteomes" id="UP001652642">
    <property type="component" value="Chromosome 4"/>
</dbReference>
<dbReference type="Gene3D" id="1.20.1070.10">
    <property type="entry name" value="Rhodopsin 7-helix transmembrane proteins"/>
    <property type="match status" value="1"/>
</dbReference>
<accession>A0A6J0VGQ2</accession>
<evidence type="ECO:0000313" key="12">
    <source>
        <dbReference type="RefSeq" id="XP_020670720.2"/>
    </source>
</evidence>
<evidence type="ECO:0000256" key="1">
    <source>
        <dbReference type="ARBA" id="ARBA00004141"/>
    </source>
</evidence>
<keyword evidence="2 8" id="KW-0812">Transmembrane</keyword>
<feature type="transmembrane region" description="Helical" evidence="9">
    <location>
        <begin position="210"/>
        <end position="236"/>
    </location>
</feature>
<evidence type="ECO:0000256" key="7">
    <source>
        <dbReference type="ARBA" id="ARBA00023224"/>
    </source>
</evidence>
<dbReference type="GO" id="GO:0004930">
    <property type="term" value="F:G protein-coupled receptor activity"/>
    <property type="evidence" value="ECO:0007669"/>
    <property type="project" value="UniProtKB-KW"/>
</dbReference>
<dbReference type="KEGG" id="pvt:110091085"/>
<gene>
    <name evidence="12" type="primary">LOC110091085</name>
</gene>
<dbReference type="Pfam" id="PF00001">
    <property type="entry name" value="7tm_1"/>
    <property type="match status" value="1"/>
</dbReference>
<dbReference type="PRINTS" id="PR00237">
    <property type="entry name" value="GPCRRHODOPSN"/>
</dbReference>
<evidence type="ECO:0000313" key="11">
    <source>
        <dbReference type="Proteomes" id="UP001652642"/>
    </source>
</evidence>
<proteinExistence type="inferred from homology"/>
<dbReference type="PANTHER" id="PTHR11334:SF69">
    <property type="entry name" value="G-PROTEIN COUPLED RECEPTORS FAMILY 1 PROFILE DOMAIN-CONTAINING PROTEIN"/>
    <property type="match status" value="1"/>
</dbReference>
<keyword evidence="3 9" id="KW-1133">Transmembrane helix</keyword>
<organism evidence="11 12">
    <name type="scientific">Pogona vitticeps</name>
    <name type="common">central bearded dragon</name>
    <dbReference type="NCBI Taxonomy" id="103695"/>
    <lineage>
        <taxon>Eukaryota</taxon>
        <taxon>Metazoa</taxon>
        <taxon>Chordata</taxon>
        <taxon>Craniata</taxon>
        <taxon>Vertebrata</taxon>
        <taxon>Euteleostomi</taxon>
        <taxon>Lepidosauria</taxon>
        <taxon>Squamata</taxon>
        <taxon>Bifurcata</taxon>
        <taxon>Unidentata</taxon>
        <taxon>Episquamata</taxon>
        <taxon>Toxicofera</taxon>
        <taxon>Iguania</taxon>
        <taxon>Acrodonta</taxon>
        <taxon>Agamidae</taxon>
        <taxon>Amphibolurinae</taxon>
        <taxon>Pogona</taxon>
    </lineage>
</organism>
<feature type="transmembrane region" description="Helical" evidence="9">
    <location>
        <begin position="248"/>
        <end position="275"/>
    </location>
</feature>
<evidence type="ECO:0000256" key="4">
    <source>
        <dbReference type="ARBA" id="ARBA00023040"/>
    </source>
</evidence>
<protein>
    <submittedName>
        <fullName evidence="12">Proto-oncogene Mas-like</fullName>
    </submittedName>
</protein>
<dbReference type="RefSeq" id="XP_020670720.2">
    <property type="nucleotide sequence ID" value="XM_020815061.2"/>
</dbReference>
<feature type="transmembrane region" description="Helical" evidence="9">
    <location>
        <begin position="60"/>
        <end position="83"/>
    </location>
</feature>
<comment type="similarity">
    <text evidence="8">Belongs to the G-protein coupled receptor 1 family.</text>
</comment>
<evidence type="ECO:0000259" key="10">
    <source>
        <dbReference type="PROSITE" id="PS50262"/>
    </source>
</evidence>
<comment type="subcellular location">
    <subcellularLocation>
        <location evidence="1">Membrane</location>
        <topology evidence="1">Multi-pass membrane protein</topology>
    </subcellularLocation>
</comment>
<keyword evidence="5 9" id="KW-0472">Membrane</keyword>
<evidence type="ECO:0000256" key="3">
    <source>
        <dbReference type="ARBA" id="ARBA00022989"/>
    </source>
</evidence>
<feature type="transmembrane region" description="Helical" evidence="9">
    <location>
        <begin position="176"/>
        <end position="198"/>
    </location>
</feature>
<dbReference type="InParanoid" id="A0A6J0VGQ2"/>
<sequence length="350" mass="39878">MVSIYFSALSVICIDSFWCLSSNRLLTTARVLFPANEYNDSGDAEFYILTYQLDNLMENIINGFILLISLLGLVGNGVVIWLLGFRIKRNPYATYILNLSVADFGVLICLIFIAISNSVDTQNGIIPPVYLYFYIIFELFFFAYSTSQFLLAAISIERCVAVIFPLWHQCHRPPHLSAIACALIWILSFLLPAVSFTLLSTGILFTQHLLFQLIVNVFLCAPLMLISTLILFIKVYNKANQRHKQGKLVTAILLALLFFLIFALPLNVFYITLYFCFRCFSSYTSFYSLLPIGLLCASLNSSINPLIYFLVGQRQRHSQVRVSMKVALKKVFEDEQDCKREQNTQSETLE</sequence>
<keyword evidence="11" id="KW-1185">Reference proteome</keyword>
<dbReference type="InterPro" id="IPR000276">
    <property type="entry name" value="GPCR_Rhodpsn"/>
</dbReference>
<keyword evidence="4 8" id="KW-0297">G-protein coupled receptor</keyword>
<feature type="transmembrane region" description="Helical" evidence="9">
    <location>
        <begin position="287"/>
        <end position="311"/>
    </location>
</feature>
<dbReference type="PROSITE" id="PS50262">
    <property type="entry name" value="G_PROTEIN_RECEP_F1_2"/>
    <property type="match status" value="1"/>
</dbReference>
<dbReference type="OrthoDB" id="9043355at2759"/>
<evidence type="ECO:0000256" key="5">
    <source>
        <dbReference type="ARBA" id="ARBA00023136"/>
    </source>
</evidence>
<keyword evidence="6 8" id="KW-0675">Receptor</keyword>
<reference evidence="12" key="1">
    <citation type="submission" date="2025-08" db="UniProtKB">
        <authorList>
            <consortium name="RefSeq"/>
        </authorList>
    </citation>
    <scope>IDENTIFICATION</scope>
</reference>
<dbReference type="PANTHER" id="PTHR11334">
    <property type="entry name" value="MAS-RELATED G-PROTEIN COUPLED RECEPTOR"/>
    <property type="match status" value="1"/>
</dbReference>
<dbReference type="InterPro" id="IPR026234">
    <property type="entry name" value="MRGPCRFAMILY"/>
</dbReference>
<dbReference type="GO" id="GO:0005886">
    <property type="term" value="C:plasma membrane"/>
    <property type="evidence" value="ECO:0007669"/>
    <property type="project" value="UniProtKB-SubCell"/>
</dbReference>
<feature type="transmembrane region" description="Helical" evidence="9">
    <location>
        <begin position="95"/>
        <end position="119"/>
    </location>
</feature>
<evidence type="ECO:0000256" key="2">
    <source>
        <dbReference type="ARBA" id="ARBA00022692"/>
    </source>
</evidence>
<dbReference type="FunCoup" id="A0A6J0VGQ2">
    <property type="interactions" value="13"/>
</dbReference>
<evidence type="ECO:0000256" key="8">
    <source>
        <dbReference type="RuleBase" id="RU000688"/>
    </source>
</evidence>
<dbReference type="AlphaFoldDB" id="A0A6J0VGQ2"/>
<feature type="transmembrane region" description="Helical" evidence="9">
    <location>
        <begin position="131"/>
        <end position="156"/>
    </location>
</feature>
<dbReference type="GeneID" id="110091085"/>
<keyword evidence="7 8" id="KW-0807">Transducer</keyword>
<dbReference type="PRINTS" id="PR02108">
    <property type="entry name" value="MRGPCRFAMILY"/>
</dbReference>
<feature type="domain" description="G-protein coupled receptors family 1 profile" evidence="10">
    <location>
        <begin position="75"/>
        <end position="308"/>
    </location>
</feature>
<dbReference type="PROSITE" id="PS00237">
    <property type="entry name" value="G_PROTEIN_RECEP_F1_1"/>
    <property type="match status" value="1"/>
</dbReference>
<name>A0A6J0VGQ2_9SAUR</name>
<evidence type="ECO:0000256" key="9">
    <source>
        <dbReference type="SAM" id="Phobius"/>
    </source>
</evidence>
<dbReference type="SUPFAM" id="SSF81321">
    <property type="entry name" value="Family A G protein-coupled receptor-like"/>
    <property type="match status" value="1"/>
</dbReference>